<dbReference type="InterPro" id="IPR023494">
    <property type="entry name" value="Cyt_c_bgen_Ccs1/CcsB/ResB"/>
</dbReference>
<proteinExistence type="predicted"/>
<evidence type="ECO:0000256" key="3">
    <source>
        <dbReference type="ARBA" id="ARBA00022748"/>
    </source>
</evidence>
<evidence type="ECO:0000313" key="9">
    <source>
        <dbReference type="EMBL" id="GAA2148821.1"/>
    </source>
</evidence>
<keyword evidence="2 7" id="KW-0812">Transmembrane</keyword>
<dbReference type="PANTHER" id="PTHR31566">
    <property type="entry name" value="CYTOCHROME C BIOGENESIS PROTEIN CCS1, CHLOROPLASTIC"/>
    <property type="match status" value="1"/>
</dbReference>
<evidence type="ECO:0000259" key="8">
    <source>
        <dbReference type="Pfam" id="PF05140"/>
    </source>
</evidence>
<comment type="caution">
    <text evidence="9">The sequence shown here is derived from an EMBL/GenBank/DDBJ whole genome shotgun (WGS) entry which is preliminary data.</text>
</comment>
<keyword evidence="3" id="KW-0201">Cytochrome c-type biogenesis</keyword>
<evidence type="ECO:0000313" key="10">
    <source>
        <dbReference type="Proteomes" id="UP001501771"/>
    </source>
</evidence>
<dbReference type="InterPro" id="IPR007816">
    <property type="entry name" value="ResB-like_domain"/>
</dbReference>
<evidence type="ECO:0000256" key="4">
    <source>
        <dbReference type="ARBA" id="ARBA00022989"/>
    </source>
</evidence>
<evidence type="ECO:0000256" key="5">
    <source>
        <dbReference type="ARBA" id="ARBA00023136"/>
    </source>
</evidence>
<evidence type="ECO:0000256" key="6">
    <source>
        <dbReference type="SAM" id="MobiDB-lite"/>
    </source>
</evidence>
<feature type="transmembrane region" description="Helical" evidence="7">
    <location>
        <begin position="106"/>
        <end position="128"/>
    </location>
</feature>
<dbReference type="Pfam" id="PF05140">
    <property type="entry name" value="ResB"/>
    <property type="match status" value="1"/>
</dbReference>
<gene>
    <name evidence="9" type="ORF">GCM10009844_27770</name>
</gene>
<feature type="compositionally biased region" description="Basic and acidic residues" evidence="6">
    <location>
        <begin position="9"/>
        <end position="27"/>
    </location>
</feature>
<feature type="transmembrane region" description="Helical" evidence="7">
    <location>
        <begin position="52"/>
        <end position="69"/>
    </location>
</feature>
<feature type="domain" description="ResB-like" evidence="8">
    <location>
        <begin position="49"/>
        <end position="514"/>
    </location>
</feature>
<keyword evidence="10" id="KW-1185">Reference proteome</keyword>
<reference evidence="9 10" key="1">
    <citation type="journal article" date="2019" name="Int. J. Syst. Evol. Microbiol.">
        <title>The Global Catalogue of Microorganisms (GCM) 10K type strain sequencing project: providing services to taxonomists for standard genome sequencing and annotation.</title>
        <authorList>
            <consortium name="The Broad Institute Genomics Platform"/>
            <consortium name="The Broad Institute Genome Sequencing Center for Infectious Disease"/>
            <person name="Wu L."/>
            <person name="Ma J."/>
        </authorList>
    </citation>
    <scope>NUCLEOTIDE SEQUENCE [LARGE SCALE GENOMIC DNA]</scope>
    <source>
        <strain evidence="9 10">JCM 16022</strain>
    </source>
</reference>
<feature type="transmembrane region" description="Helical" evidence="7">
    <location>
        <begin position="197"/>
        <end position="218"/>
    </location>
</feature>
<sequence>MNEPVLNDQRPEGHVDTQERDAARRDGRRSGELNFRELLRWTWRQLTSMRTALVLLLLLALAAIPGSLIPQQGVDSLKTSRWQDAHPKLTPVYEKLSLFSVYDSPWFSAIYILLMISLVGCIVPRTLVYWRGMRAKPPAAPRNLTRLPDHASYRTDAEVDEVLEGARALLRKRRYRVETRADAVSAERGYLREAGNLLFHLSVVVVLVGFAIGGLFGYKGGVILVVGNGFSNNLTQYDDFVPGSLFKASDMEPFSFDVKDFSVDWLSSGPRAGMARAFDAQLAYRTSPDAPEQQYDLKVNHPLTVGNTEVFLIGHGYAPVITVRDGKGNVVYSGPTVFLPTDQSFRSFGVVKAPDAQPTQIGLEGEFYPTVAFSKQTGSYFSAFGNTLDPLVSMIVYTGDLGMDTGTSQSVYALDKSKTTMLTKKDGAPYRIDLRPGQTAKLPNGLGSVELDGVKRWTKIQISQTPGKHIALAGVILALIGLLGSLFIRPRRVWVRARREGGVTLVEVAALDRSGGGDVATVLDEIVAALPGAPTKDTGEDES</sequence>
<comment type="subcellular location">
    <subcellularLocation>
        <location evidence="1">Membrane</location>
        <topology evidence="1">Multi-pass membrane protein</topology>
    </subcellularLocation>
</comment>
<keyword evidence="5 7" id="KW-0472">Membrane</keyword>
<dbReference type="PANTHER" id="PTHR31566:SF0">
    <property type="entry name" value="CYTOCHROME C BIOGENESIS PROTEIN CCS1, CHLOROPLASTIC"/>
    <property type="match status" value="1"/>
</dbReference>
<name>A0ABN2ZW51_9ACTN</name>
<evidence type="ECO:0000256" key="7">
    <source>
        <dbReference type="SAM" id="Phobius"/>
    </source>
</evidence>
<feature type="transmembrane region" description="Helical" evidence="7">
    <location>
        <begin position="470"/>
        <end position="488"/>
    </location>
</feature>
<evidence type="ECO:0000256" key="1">
    <source>
        <dbReference type="ARBA" id="ARBA00004141"/>
    </source>
</evidence>
<evidence type="ECO:0000256" key="2">
    <source>
        <dbReference type="ARBA" id="ARBA00022692"/>
    </source>
</evidence>
<keyword evidence="4 7" id="KW-1133">Transmembrane helix</keyword>
<dbReference type="EMBL" id="BAAAQR010000008">
    <property type="protein sequence ID" value="GAA2148821.1"/>
    <property type="molecule type" value="Genomic_DNA"/>
</dbReference>
<protein>
    <submittedName>
        <fullName evidence="9">Cytochrome c biogenesis protein ResB</fullName>
    </submittedName>
</protein>
<accession>A0ABN2ZW51</accession>
<dbReference type="Proteomes" id="UP001501771">
    <property type="component" value="Unassembled WGS sequence"/>
</dbReference>
<dbReference type="RefSeq" id="WP_344153157.1">
    <property type="nucleotide sequence ID" value="NZ_BAAAQR010000008.1"/>
</dbReference>
<organism evidence="9 10">
    <name type="scientific">Nocardioides koreensis</name>
    <dbReference type="NCBI Taxonomy" id="433651"/>
    <lineage>
        <taxon>Bacteria</taxon>
        <taxon>Bacillati</taxon>
        <taxon>Actinomycetota</taxon>
        <taxon>Actinomycetes</taxon>
        <taxon>Propionibacteriales</taxon>
        <taxon>Nocardioidaceae</taxon>
        <taxon>Nocardioides</taxon>
    </lineage>
</organism>
<feature type="region of interest" description="Disordered" evidence="6">
    <location>
        <begin position="1"/>
        <end position="27"/>
    </location>
</feature>